<name>A0ABY1X361_9HYPH</name>
<evidence type="ECO:0000313" key="2">
    <source>
        <dbReference type="Proteomes" id="UP000291659"/>
    </source>
</evidence>
<keyword evidence="2" id="KW-1185">Reference proteome</keyword>
<accession>A0ABY1X361</accession>
<evidence type="ECO:0000313" key="1">
    <source>
        <dbReference type="EMBL" id="TAX79637.1"/>
    </source>
</evidence>
<dbReference type="Proteomes" id="UP000291659">
    <property type="component" value="Unassembled WGS sequence"/>
</dbReference>
<reference evidence="1 2" key="1">
    <citation type="submission" date="2019-02" db="EMBL/GenBank/DDBJ databases">
        <title>The genomic architecture of introgression among sibling species of bacteria.</title>
        <authorList>
            <person name="Cavassim M.I.A."/>
            <person name="Moeskjaer S."/>
            <person name="Moslemi C."/>
            <person name="Fields B."/>
            <person name="Bachmann A."/>
            <person name="Vilhjalmsson B."/>
            <person name="Schierup M.H."/>
            <person name="Young J.P.W."/>
            <person name="Andersen S.U."/>
        </authorList>
    </citation>
    <scope>NUCLEOTIDE SEQUENCE [LARGE SCALE GENOMIC DNA]</scope>
    <source>
        <strain evidence="1 2">SM141A</strain>
    </source>
</reference>
<organism evidence="1 2">
    <name type="scientific">Rhizobium ruizarguesonis</name>
    <dbReference type="NCBI Taxonomy" id="2081791"/>
    <lineage>
        <taxon>Bacteria</taxon>
        <taxon>Pseudomonadati</taxon>
        <taxon>Pseudomonadota</taxon>
        <taxon>Alphaproteobacteria</taxon>
        <taxon>Hyphomicrobiales</taxon>
        <taxon>Rhizobiaceae</taxon>
        <taxon>Rhizobium/Agrobacterium group</taxon>
        <taxon>Rhizobium</taxon>
    </lineage>
</organism>
<dbReference type="EMBL" id="SIOX01000001">
    <property type="protein sequence ID" value="TAX79637.1"/>
    <property type="molecule type" value="Genomic_DNA"/>
</dbReference>
<proteinExistence type="predicted"/>
<gene>
    <name evidence="1" type="ORF">ELH98_00280</name>
</gene>
<sequence>MSRSIEFHSNLTDLRRCCSWSPAPSRLSDSGHPLHHSLNRNRFKDKIMQPFKVLQRPSRVSKRRAAL</sequence>
<comment type="caution">
    <text evidence="1">The sequence shown here is derived from an EMBL/GenBank/DDBJ whole genome shotgun (WGS) entry which is preliminary data.</text>
</comment>
<protein>
    <submittedName>
        <fullName evidence="1">Uncharacterized protein</fullName>
    </submittedName>
</protein>